<dbReference type="InterPro" id="IPR029063">
    <property type="entry name" value="SAM-dependent_MTases_sf"/>
</dbReference>
<dbReference type="CDD" id="cd02440">
    <property type="entry name" value="AdoMet_MTases"/>
    <property type="match status" value="1"/>
</dbReference>
<keyword evidence="2" id="KW-0808">Transferase</keyword>
<protein>
    <submittedName>
        <fullName evidence="4">Methyltransferase domain-containing protein</fullName>
    </submittedName>
</protein>
<dbReference type="PANTHER" id="PTHR43861">
    <property type="entry name" value="TRANS-ACONITATE 2-METHYLTRANSFERASE-RELATED"/>
    <property type="match status" value="1"/>
</dbReference>
<dbReference type="AlphaFoldDB" id="A0A5N0UNR9"/>
<dbReference type="InterPro" id="IPR041698">
    <property type="entry name" value="Methyltransf_25"/>
</dbReference>
<organism evidence="4 5">
    <name type="scientific">Amycolatopsis acidicola</name>
    <dbReference type="NCBI Taxonomy" id="2596893"/>
    <lineage>
        <taxon>Bacteria</taxon>
        <taxon>Bacillati</taxon>
        <taxon>Actinomycetota</taxon>
        <taxon>Actinomycetes</taxon>
        <taxon>Pseudonocardiales</taxon>
        <taxon>Pseudonocardiaceae</taxon>
        <taxon>Amycolatopsis</taxon>
    </lineage>
</organism>
<sequence length="208" mass="22486">MEQQQPVGAAELFDAIGARYEDAFGRPPVVARAVGELLSLLPAAARVLDIGSGTGRPVAHALAGAGCRVTGLDVSSVMISIAREQVPDAEFVHTDVRDWTSPPECWDAVCAYFPFLQMPRADTAKVLRRLARWLVPGGYLSLVTVPMDAEDLPVEFLGHPVRLTSFPAPELEDKIVAAGLRVVSTYSEIFEPEDGRGEEHLLITAVRP</sequence>
<dbReference type="Proteomes" id="UP000319769">
    <property type="component" value="Unassembled WGS sequence"/>
</dbReference>
<evidence type="ECO:0000313" key="5">
    <source>
        <dbReference type="Proteomes" id="UP000319769"/>
    </source>
</evidence>
<dbReference type="GO" id="GO:0008168">
    <property type="term" value="F:methyltransferase activity"/>
    <property type="evidence" value="ECO:0007669"/>
    <property type="project" value="UniProtKB-KW"/>
</dbReference>
<evidence type="ECO:0000256" key="2">
    <source>
        <dbReference type="ARBA" id="ARBA00022679"/>
    </source>
</evidence>
<dbReference type="OrthoDB" id="9765084at2"/>
<comment type="caution">
    <text evidence="4">The sequence shown here is derived from an EMBL/GenBank/DDBJ whole genome shotgun (WGS) entry which is preliminary data.</text>
</comment>
<evidence type="ECO:0000256" key="1">
    <source>
        <dbReference type="ARBA" id="ARBA00022603"/>
    </source>
</evidence>
<dbReference type="EMBL" id="VMNW02000134">
    <property type="protein sequence ID" value="KAA9149723.1"/>
    <property type="molecule type" value="Genomic_DNA"/>
</dbReference>
<gene>
    <name evidence="4" type="ORF">FPZ12_042720</name>
</gene>
<keyword evidence="5" id="KW-1185">Reference proteome</keyword>
<feature type="domain" description="Methyltransferase" evidence="3">
    <location>
        <begin position="47"/>
        <end position="138"/>
    </location>
</feature>
<evidence type="ECO:0000313" key="4">
    <source>
        <dbReference type="EMBL" id="KAA9149723.1"/>
    </source>
</evidence>
<dbReference type="RefSeq" id="WP_144758241.1">
    <property type="nucleotide sequence ID" value="NZ_VMNW02000134.1"/>
</dbReference>
<dbReference type="Gene3D" id="3.40.50.150">
    <property type="entry name" value="Vaccinia Virus protein VP39"/>
    <property type="match status" value="1"/>
</dbReference>
<keyword evidence="1 4" id="KW-0489">Methyltransferase</keyword>
<dbReference type="PANTHER" id="PTHR43861:SF1">
    <property type="entry name" value="TRANS-ACONITATE 2-METHYLTRANSFERASE"/>
    <property type="match status" value="1"/>
</dbReference>
<dbReference type="GO" id="GO:0032259">
    <property type="term" value="P:methylation"/>
    <property type="evidence" value="ECO:0007669"/>
    <property type="project" value="UniProtKB-KW"/>
</dbReference>
<accession>A0A5N0UNR9</accession>
<proteinExistence type="predicted"/>
<reference evidence="4" key="1">
    <citation type="submission" date="2019-09" db="EMBL/GenBank/DDBJ databases">
        <authorList>
            <person name="Teo W.F.A."/>
            <person name="Duangmal K."/>
        </authorList>
    </citation>
    <scope>NUCLEOTIDE SEQUENCE [LARGE SCALE GENOMIC DNA]</scope>
    <source>
        <strain evidence="4">K81G1</strain>
    </source>
</reference>
<dbReference type="Pfam" id="PF13649">
    <property type="entry name" value="Methyltransf_25"/>
    <property type="match status" value="1"/>
</dbReference>
<name>A0A5N0UNR9_9PSEU</name>
<evidence type="ECO:0000259" key="3">
    <source>
        <dbReference type="Pfam" id="PF13649"/>
    </source>
</evidence>
<dbReference type="SUPFAM" id="SSF53335">
    <property type="entry name" value="S-adenosyl-L-methionine-dependent methyltransferases"/>
    <property type="match status" value="1"/>
</dbReference>